<dbReference type="Proteomes" id="UP000829354">
    <property type="component" value="Chromosome X"/>
</dbReference>
<dbReference type="EMBL" id="CP092625">
    <property type="protein sequence ID" value="UMM39934.1"/>
    <property type="molecule type" value="Genomic_DNA"/>
</dbReference>
<proteinExistence type="predicted"/>
<organism evidence="1 2">
    <name type="scientific">Caenorhabditis briggsae</name>
    <dbReference type="NCBI Taxonomy" id="6238"/>
    <lineage>
        <taxon>Eukaryota</taxon>
        <taxon>Metazoa</taxon>
        <taxon>Ecdysozoa</taxon>
        <taxon>Nematoda</taxon>
        <taxon>Chromadorea</taxon>
        <taxon>Rhabditida</taxon>
        <taxon>Rhabditina</taxon>
        <taxon>Rhabditomorpha</taxon>
        <taxon>Rhabditoidea</taxon>
        <taxon>Rhabditidae</taxon>
        <taxon>Peloderinae</taxon>
        <taxon>Caenorhabditis</taxon>
    </lineage>
</organism>
<accession>A0AAE9JP54</accession>
<gene>
    <name evidence="1" type="ORF">L5515_016770</name>
</gene>
<evidence type="ECO:0000313" key="2">
    <source>
        <dbReference type="Proteomes" id="UP000829354"/>
    </source>
</evidence>
<name>A0AAE9JP54_CAEBR</name>
<protein>
    <submittedName>
        <fullName evidence="1">Uncharacterized protein</fullName>
    </submittedName>
</protein>
<evidence type="ECO:0000313" key="1">
    <source>
        <dbReference type="EMBL" id="UMM39934.1"/>
    </source>
</evidence>
<sequence length="104" mass="12138">MLKPPEIRIHLPEEDNKEAARIRAMENRTGSVGDCTKLASYRSNKPGFFRRRSTRRRISNAQRLADLGDFINTSLSKVKRTKKRQMKVSQDPKKCPVIKRDWLL</sequence>
<keyword evidence="2" id="KW-1185">Reference proteome</keyword>
<reference evidence="1 2" key="1">
    <citation type="submission" date="2022-04" db="EMBL/GenBank/DDBJ databases">
        <title>Chromosome-level reference genomes for two strains of Caenorhabditis briggsae: an improved platform for comparative genomics.</title>
        <authorList>
            <person name="Stevens L."/>
            <person name="Andersen E."/>
        </authorList>
    </citation>
    <scope>NUCLEOTIDE SEQUENCE [LARGE SCALE GENOMIC DNA]</scope>
    <source>
        <strain evidence="1">VX34</strain>
        <tissue evidence="1">Whole-organism</tissue>
    </source>
</reference>
<dbReference type="AlphaFoldDB" id="A0AAE9JP54"/>